<protein>
    <submittedName>
        <fullName evidence="1">Uncharacterized protein</fullName>
    </submittedName>
</protein>
<feature type="non-terminal residue" evidence="1">
    <location>
        <position position="1"/>
    </location>
</feature>
<organism evidence="1 2">
    <name type="scientific">Candidatus Magnetoglobus multicellularis str. Araruama</name>
    <dbReference type="NCBI Taxonomy" id="890399"/>
    <lineage>
        <taxon>Bacteria</taxon>
        <taxon>Pseudomonadati</taxon>
        <taxon>Thermodesulfobacteriota</taxon>
        <taxon>Desulfobacteria</taxon>
        <taxon>Desulfobacterales</taxon>
        <taxon>Desulfobacteraceae</taxon>
        <taxon>Candidatus Magnetoglobus</taxon>
    </lineage>
</organism>
<evidence type="ECO:0000313" key="1">
    <source>
        <dbReference type="EMBL" id="ETR65947.1"/>
    </source>
</evidence>
<sequence>GASYAIDFDGVEVTLKKPDSGQQTIGEEQAAVALDTGWKLFDEAGTFFVEAGHLCNYSKGFMTGFKGKLWIFDYQADYRRFGENFVAGYFNSQYETAPVNLANLNQGIINGYHAGLGFIFLENLYFQADYENYFFAKTDKNDESIKAYLDIHDFLLLEAKLVMSNYN</sequence>
<evidence type="ECO:0000313" key="2">
    <source>
        <dbReference type="Proteomes" id="UP000189670"/>
    </source>
</evidence>
<name>A0A1V1NTP1_9BACT</name>
<dbReference type="AlphaFoldDB" id="A0A1V1NTP1"/>
<comment type="caution">
    <text evidence="1">The sequence shown here is derived from an EMBL/GenBank/DDBJ whole genome shotgun (WGS) entry which is preliminary data.</text>
</comment>
<proteinExistence type="predicted"/>
<dbReference type="EMBL" id="ATBP01002358">
    <property type="protein sequence ID" value="ETR65947.1"/>
    <property type="molecule type" value="Genomic_DNA"/>
</dbReference>
<gene>
    <name evidence="1" type="ORF">OMM_13475</name>
</gene>
<accession>A0A1V1NTP1</accession>
<reference evidence="2" key="1">
    <citation type="submission" date="2012-11" db="EMBL/GenBank/DDBJ databases">
        <authorList>
            <person name="Lucero-Rivera Y.E."/>
            <person name="Tovar-Ramirez D."/>
        </authorList>
    </citation>
    <scope>NUCLEOTIDE SEQUENCE [LARGE SCALE GENOMIC DNA]</scope>
    <source>
        <strain evidence="2">Araruama</strain>
    </source>
</reference>
<dbReference type="Proteomes" id="UP000189670">
    <property type="component" value="Unassembled WGS sequence"/>
</dbReference>